<dbReference type="Gene3D" id="3.40.50.300">
    <property type="entry name" value="P-loop containing nucleotide triphosphate hydrolases"/>
    <property type="match status" value="1"/>
</dbReference>
<keyword evidence="5 10" id="KW-0547">Nucleotide-binding</keyword>
<dbReference type="Proteomes" id="UP000270927">
    <property type="component" value="Unassembled WGS sequence"/>
</dbReference>
<comment type="similarity">
    <text evidence="2 10">Belongs to the TRAFAC class TrmE-Era-EngA-EngB-Septin-like GTPase superfamily. EngB GTPase family.</text>
</comment>
<dbReference type="NCBIfam" id="TIGR03598">
    <property type="entry name" value="GTPase_YsxC"/>
    <property type="match status" value="1"/>
</dbReference>
<feature type="domain" description="EngB-type G" evidence="11">
    <location>
        <begin position="22"/>
        <end position="197"/>
    </location>
</feature>
<dbReference type="InterPro" id="IPR019987">
    <property type="entry name" value="GTP-bd_ribosome_bio_YsxC"/>
</dbReference>
<dbReference type="EMBL" id="RARA01000024">
    <property type="protein sequence ID" value="ROT47311.1"/>
    <property type="molecule type" value="Genomic_DNA"/>
</dbReference>
<keyword evidence="3 10" id="KW-0132">Cell division</keyword>
<dbReference type="HAMAP" id="MF_00321">
    <property type="entry name" value="GTPase_EngB"/>
    <property type="match status" value="1"/>
</dbReference>
<keyword evidence="13" id="KW-1185">Reference proteome</keyword>
<dbReference type="InterPro" id="IPR006073">
    <property type="entry name" value="GTP-bd"/>
</dbReference>
<dbReference type="Pfam" id="PF01926">
    <property type="entry name" value="MMR_HSR1"/>
    <property type="match status" value="1"/>
</dbReference>
<evidence type="ECO:0000313" key="13">
    <source>
        <dbReference type="Proteomes" id="UP000270927"/>
    </source>
</evidence>
<dbReference type="InterPro" id="IPR027417">
    <property type="entry name" value="P-loop_NTPase"/>
</dbReference>
<keyword evidence="6" id="KW-0460">Magnesium</keyword>
<dbReference type="PROSITE" id="PS51706">
    <property type="entry name" value="G_ENGB"/>
    <property type="match status" value="1"/>
</dbReference>
<dbReference type="AlphaFoldDB" id="A0A3N2QC40"/>
<comment type="function">
    <text evidence="10">Necessary for normal cell division and for the maintenance of normal septation.</text>
</comment>
<keyword evidence="8 10" id="KW-0717">Septation</keyword>
<organism evidence="12 13">
    <name type="scientific">Candidatus Cardinium hertigii</name>
    <dbReference type="NCBI Taxonomy" id="247481"/>
    <lineage>
        <taxon>Bacteria</taxon>
        <taxon>Pseudomonadati</taxon>
        <taxon>Bacteroidota</taxon>
        <taxon>Cytophagia</taxon>
        <taxon>Cytophagales</taxon>
        <taxon>Amoebophilaceae</taxon>
        <taxon>Candidatus Cardinium</taxon>
    </lineage>
</organism>
<accession>A0A3N2QC40</accession>
<evidence type="ECO:0000256" key="9">
    <source>
        <dbReference type="ARBA" id="ARBA00023306"/>
    </source>
</evidence>
<protein>
    <recommendedName>
        <fullName evidence="10">Probable GTP-binding protein EngB</fullName>
    </recommendedName>
</protein>
<evidence type="ECO:0000256" key="10">
    <source>
        <dbReference type="HAMAP-Rule" id="MF_00321"/>
    </source>
</evidence>
<dbReference type="SUPFAM" id="SSF52540">
    <property type="entry name" value="P-loop containing nucleoside triphosphate hydrolases"/>
    <property type="match status" value="1"/>
</dbReference>
<evidence type="ECO:0000256" key="5">
    <source>
        <dbReference type="ARBA" id="ARBA00022741"/>
    </source>
</evidence>
<evidence type="ECO:0000313" key="12">
    <source>
        <dbReference type="EMBL" id="ROT47311.1"/>
    </source>
</evidence>
<name>A0A3N2QC40_9BACT</name>
<dbReference type="OrthoDB" id="9804921at2"/>
<sequence>MKIYTAYFTSSNADYKQCPHDGRAEVAFIGRSNVGKSSLINALLQRKKLAKTSKTPGKTARINHFLVNNHLYFVDLPGYGWAQVGHAIKTKWEKMLRDYLLYRTQMLSVFLLIDSKIAPQDIDLAFMRWLGACHIPFAIVFTKADRKNKIVAQKNYRMLMAFLEKDWTTMPPIFLVSAHDKLGMEAVLAYIQNITAKQPK</sequence>
<evidence type="ECO:0000256" key="7">
    <source>
        <dbReference type="ARBA" id="ARBA00023134"/>
    </source>
</evidence>
<dbReference type="GO" id="GO:0046872">
    <property type="term" value="F:metal ion binding"/>
    <property type="evidence" value="ECO:0007669"/>
    <property type="project" value="UniProtKB-KW"/>
</dbReference>
<comment type="caution">
    <text evidence="12">The sequence shown here is derived from an EMBL/GenBank/DDBJ whole genome shotgun (WGS) entry which is preliminary data.</text>
</comment>
<reference evidence="12 13" key="1">
    <citation type="submission" date="2018-09" db="EMBL/GenBank/DDBJ databases">
        <title>Comparative Genomics of Wolbachia-Cardinium Dual Endosymbiosis in a Plant-Parasitic Nematode.</title>
        <authorList>
            <person name="Brown A.M.V."/>
            <person name="Wasala S.K."/>
            <person name="Howe D.K."/>
            <person name="Peetz A.B."/>
            <person name="Zasada I.A."/>
            <person name="Denver D.R."/>
        </authorList>
    </citation>
    <scope>NUCLEOTIDE SEQUENCE [LARGE SCALE GENOMIC DNA]</scope>
    <source>
        <strain evidence="12 13">Pp_1</strain>
    </source>
</reference>
<evidence type="ECO:0000256" key="1">
    <source>
        <dbReference type="ARBA" id="ARBA00001946"/>
    </source>
</evidence>
<proteinExistence type="inferred from homology"/>
<evidence type="ECO:0000259" key="11">
    <source>
        <dbReference type="PROSITE" id="PS51706"/>
    </source>
</evidence>
<dbReference type="RefSeq" id="WP_123662807.1">
    <property type="nucleotide sequence ID" value="NZ_RARA01000024.1"/>
</dbReference>
<evidence type="ECO:0000256" key="2">
    <source>
        <dbReference type="ARBA" id="ARBA00009638"/>
    </source>
</evidence>
<evidence type="ECO:0000256" key="6">
    <source>
        <dbReference type="ARBA" id="ARBA00022842"/>
    </source>
</evidence>
<dbReference type="PANTHER" id="PTHR11649:SF13">
    <property type="entry name" value="ENGB-TYPE G DOMAIN-CONTAINING PROTEIN"/>
    <property type="match status" value="1"/>
</dbReference>
<dbReference type="CDD" id="cd01876">
    <property type="entry name" value="YihA_EngB"/>
    <property type="match status" value="1"/>
</dbReference>
<evidence type="ECO:0000256" key="8">
    <source>
        <dbReference type="ARBA" id="ARBA00023210"/>
    </source>
</evidence>
<keyword evidence="9 10" id="KW-0131">Cell cycle</keyword>
<evidence type="ECO:0000256" key="3">
    <source>
        <dbReference type="ARBA" id="ARBA00022618"/>
    </source>
</evidence>
<keyword evidence="4" id="KW-0479">Metal-binding</keyword>
<dbReference type="PANTHER" id="PTHR11649">
    <property type="entry name" value="MSS1/TRME-RELATED GTP-BINDING PROTEIN"/>
    <property type="match status" value="1"/>
</dbReference>
<dbReference type="GO" id="GO:0005525">
    <property type="term" value="F:GTP binding"/>
    <property type="evidence" value="ECO:0007669"/>
    <property type="project" value="UniProtKB-UniRule"/>
</dbReference>
<comment type="cofactor">
    <cofactor evidence="1">
        <name>Mg(2+)</name>
        <dbReference type="ChEBI" id="CHEBI:18420"/>
    </cofactor>
</comment>
<gene>
    <name evidence="10" type="primary">engB</name>
    <name evidence="12" type="ORF">EDM02_02600</name>
</gene>
<keyword evidence="7 10" id="KW-0342">GTP-binding</keyword>
<dbReference type="GO" id="GO:0000917">
    <property type="term" value="P:division septum assembly"/>
    <property type="evidence" value="ECO:0007669"/>
    <property type="project" value="UniProtKB-KW"/>
</dbReference>
<dbReference type="InterPro" id="IPR030393">
    <property type="entry name" value="G_ENGB_dom"/>
</dbReference>
<evidence type="ECO:0000256" key="4">
    <source>
        <dbReference type="ARBA" id="ARBA00022723"/>
    </source>
</evidence>